<keyword evidence="2" id="KW-1185">Reference proteome</keyword>
<dbReference type="EMBL" id="PKMF04000437">
    <property type="protein sequence ID" value="KAK7831747.1"/>
    <property type="molecule type" value="Genomic_DNA"/>
</dbReference>
<dbReference type="Proteomes" id="UP000237347">
    <property type="component" value="Unassembled WGS sequence"/>
</dbReference>
<name>A0AAW0JYV9_QUESU</name>
<evidence type="ECO:0000313" key="1">
    <source>
        <dbReference type="EMBL" id="KAK7831747.1"/>
    </source>
</evidence>
<dbReference type="AlphaFoldDB" id="A0AAW0JYV9"/>
<protein>
    <submittedName>
        <fullName evidence="1">Zinc finger ccch domain-containing protein 1</fullName>
    </submittedName>
</protein>
<sequence>MGLGPSSLKAHKPLIGNNSYVGPKISSPSVFEAGDCSKKSHPGLGPSQCDLAVCPLSPGKEKVVVPSAMLLTCSEDSSLPPEVHVKPTMDTESIISELSLLPEEQMSVKNTHTFPEPMHVADVSQSPTVLVPSAVASIASPVAKDDGGEKKVGMDMSLVECPESSNFEGFQNCCPTIRELVGDLDKSWDNSKDWMLQLRDGRQIVIPLSLYRPPGSESDCSVMEGEATTARGSSLFQHHAKNKKCFVCNKPTLGIFNTAHGIRKRIDAEALKEEISLSASLFPRMSGRWQMQLDGIGENSRHWQNLRHRFREHSLADPDELCDLDSYRYFELILHWKRFQVRIAKAVSLSDCNKDKCFHLPSPIMPPSMGSVTFIGEGNGSASWLRLVLSP</sequence>
<reference evidence="1 2" key="1">
    <citation type="journal article" date="2018" name="Sci. Data">
        <title>The draft genome sequence of cork oak.</title>
        <authorList>
            <person name="Ramos A.M."/>
            <person name="Usie A."/>
            <person name="Barbosa P."/>
            <person name="Barros P.M."/>
            <person name="Capote T."/>
            <person name="Chaves I."/>
            <person name="Simoes F."/>
            <person name="Abreu I."/>
            <person name="Carrasquinho I."/>
            <person name="Faro C."/>
            <person name="Guimaraes J.B."/>
            <person name="Mendonca D."/>
            <person name="Nobrega F."/>
            <person name="Rodrigues L."/>
            <person name="Saibo N.J.M."/>
            <person name="Varela M.C."/>
            <person name="Egas C."/>
            <person name="Matos J."/>
            <person name="Miguel C.M."/>
            <person name="Oliveira M.M."/>
            <person name="Ricardo C.P."/>
            <person name="Goncalves S."/>
        </authorList>
    </citation>
    <scope>NUCLEOTIDE SEQUENCE [LARGE SCALE GENOMIC DNA]</scope>
    <source>
        <strain evidence="2">cv. HL8</strain>
    </source>
</reference>
<evidence type="ECO:0000313" key="2">
    <source>
        <dbReference type="Proteomes" id="UP000237347"/>
    </source>
</evidence>
<accession>A0AAW0JYV9</accession>
<comment type="caution">
    <text evidence="1">The sequence shown here is derived from an EMBL/GenBank/DDBJ whole genome shotgun (WGS) entry which is preliminary data.</text>
</comment>
<gene>
    <name evidence="1" type="ORF">CFP56_027090</name>
</gene>
<proteinExistence type="predicted"/>
<organism evidence="1 2">
    <name type="scientific">Quercus suber</name>
    <name type="common">Cork oak</name>
    <dbReference type="NCBI Taxonomy" id="58331"/>
    <lineage>
        <taxon>Eukaryota</taxon>
        <taxon>Viridiplantae</taxon>
        <taxon>Streptophyta</taxon>
        <taxon>Embryophyta</taxon>
        <taxon>Tracheophyta</taxon>
        <taxon>Spermatophyta</taxon>
        <taxon>Magnoliopsida</taxon>
        <taxon>eudicotyledons</taxon>
        <taxon>Gunneridae</taxon>
        <taxon>Pentapetalae</taxon>
        <taxon>rosids</taxon>
        <taxon>fabids</taxon>
        <taxon>Fagales</taxon>
        <taxon>Fagaceae</taxon>
        <taxon>Quercus</taxon>
    </lineage>
</organism>